<keyword evidence="4" id="KW-1185">Reference proteome</keyword>
<feature type="region of interest" description="Disordered" evidence="1">
    <location>
        <begin position="1"/>
        <end position="25"/>
    </location>
</feature>
<dbReference type="InterPro" id="IPR005162">
    <property type="entry name" value="Retrotrans_gag_dom"/>
</dbReference>
<feature type="domain" description="Retrotransposon gag" evidence="2">
    <location>
        <begin position="104"/>
        <end position="196"/>
    </location>
</feature>
<gene>
    <name evidence="3" type="ORF">ISN45_Aa06g028820</name>
</gene>
<organism evidence="3 4">
    <name type="scientific">Arabidopsis thaliana x Arabidopsis arenosa</name>
    <dbReference type="NCBI Taxonomy" id="1240361"/>
    <lineage>
        <taxon>Eukaryota</taxon>
        <taxon>Viridiplantae</taxon>
        <taxon>Streptophyta</taxon>
        <taxon>Embryophyta</taxon>
        <taxon>Tracheophyta</taxon>
        <taxon>Spermatophyta</taxon>
        <taxon>Magnoliopsida</taxon>
        <taxon>eudicotyledons</taxon>
        <taxon>Gunneridae</taxon>
        <taxon>Pentapetalae</taxon>
        <taxon>rosids</taxon>
        <taxon>malvids</taxon>
        <taxon>Brassicales</taxon>
        <taxon>Brassicaceae</taxon>
        <taxon>Camelineae</taxon>
        <taxon>Arabidopsis</taxon>
    </lineage>
</organism>
<dbReference type="Proteomes" id="UP000694240">
    <property type="component" value="Chromosome 11"/>
</dbReference>
<accession>A0A8T1Z1V7</accession>
<reference evidence="3 4" key="1">
    <citation type="submission" date="2020-12" db="EMBL/GenBank/DDBJ databases">
        <title>Concerted genomic and epigenomic changes stabilize Arabidopsis allopolyploids.</title>
        <authorList>
            <person name="Chen Z."/>
        </authorList>
    </citation>
    <scope>NUCLEOTIDE SEQUENCE [LARGE SCALE GENOMIC DNA]</scope>
    <source>
        <strain evidence="3">Allo738</strain>
        <tissue evidence="3">Leaf</tissue>
    </source>
</reference>
<dbReference type="Pfam" id="PF03732">
    <property type="entry name" value="Retrotrans_gag"/>
    <property type="match status" value="1"/>
</dbReference>
<proteinExistence type="predicted"/>
<comment type="caution">
    <text evidence="3">The sequence shown here is derived from an EMBL/GenBank/DDBJ whole genome shotgun (WGS) entry which is preliminary data.</text>
</comment>
<feature type="compositionally biased region" description="Basic and acidic residues" evidence="1">
    <location>
        <begin position="7"/>
        <end position="19"/>
    </location>
</feature>
<name>A0A8T1Z1V7_9BRAS</name>
<evidence type="ECO:0000313" key="3">
    <source>
        <dbReference type="EMBL" id="KAG7552282.1"/>
    </source>
</evidence>
<dbReference type="CDD" id="cd00303">
    <property type="entry name" value="retropepsin_like"/>
    <property type="match status" value="1"/>
</dbReference>
<dbReference type="PANTHER" id="PTHR33067">
    <property type="entry name" value="RNA-DIRECTED DNA POLYMERASE-RELATED"/>
    <property type="match status" value="1"/>
</dbReference>
<evidence type="ECO:0000256" key="1">
    <source>
        <dbReference type="SAM" id="MobiDB-lite"/>
    </source>
</evidence>
<dbReference type="EMBL" id="JAEFBK010000011">
    <property type="protein sequence ID" value="KAG7552282.1"/>
    <property type="molecule type" value="Genomic_DNA"/>
</dbReference>
<feature type="compositionally biased region" description="Acidic residues" evidence="1">
    <location>
        <begin position="364"/>
        <end position="380"/>
    </location>
</feature>
<protein>
    <submittedName>
        <fullName evidence="3">Retrotransposon gag domain</fullName>
    </submittedName>
</protein>
<feature type="region of interest" description="Disordered" evidence="1">
    <location>
        <begin position="354"/>
        <end position="392"/>
    </location>
</feature>
<evidence type="ECO:0000313" key="4">
    <source>
        <dbReference type="Proteomes" id="UP000694240"/>
    </source>
</evidence>
<dbReference type="AlphaFoldDB" id="A0A8T1Z1V7"/>
<sequence>MDDFDESVDRHQLSVDRHHTGNRPTTFADYNRLDPFYSNRSPIRPPPPARADFAFKPWYYDFVSKNQFDGLEGQLPFDHIEKFEDMVSSIKAEGLPLDYLLCKLFPYSHGERGTIWLRQLRPGSLTTWQEVKDAFLINFYDESMSEEVRLQISSFSQGPTESFKAAWLRFGSYQRNCPHHGFTEVRLLGIFFKGIDYRYQVILDGASNGNFTTRTPSEATSLIENSASCYGIRGIDNKRRQLAAKVDSKKLEQSEIHSVSTSCQSIQHPAHTLASQVNNMSAQINNKTPSNEDVCAVQLRSGLQQTISEMPLMTACHAVLMESDVDLVEVTESEADFVVAEAVLSVDRHHLSVDRHSSGTEAESMFDDAESSELDTEESTLDSSVDRHSPSVDRHWPQIAPIRLEFPPVAEQVYTPQIPCPMPRRSTKEIHEECYKGIMDKTVPELPSVDIEHLSSPLQSAIILYEDPQKQKDKKKTVVVSQKVSAMIQSRIPEKLPDPGSFVLDCYISTGRFPHSLCDLGSCINLIPHSVALRLGMTNYRPTRITLLLADRSKRILKGILAYVPVQIGECLIPTDFMVLAYEEEPPDPLILGRSFLATAGAQIDVKQGRISLHVCHMVMTFDMDKLRKPPTIDGLVFSVETSTDITVGYVKELSSIEQVSMQASKLEDWSGDHLFSTRLQDEVQISLMSIDTTMVSVDTSFDETDLCRPHHLAVDTKRRQTAFVSIDTICVGRHPIRAEPQLSNKAVFRAGIIAASPGTVATAPLPLHPPPKQLRYSRSPTKPPDIINKTFKFFKTVSRLSKPRVSRRALVRSFDDCAGKRSIPPIPESRPADVTYFLGQPHAPTAYTPPWMMMRRFSRKYLLPPSDPHDS</sequence>
<evidence type="ECO:0000259" key="2">
    <source>
        <dbReference type="Pfam" id="PF03732"/>
    </source>
</evidence>
<dbReference type="PANTHER" id="PTHR33067:SF31">
    <property type="entry name" value="RNA-DIRECTED DNA POLYMERASE"/>
    <property type="match status" value="1"/>
</dbReference>